<accession>A0ACB7X229</accession>
<comment type="caution">
    <text evidence="1">The sequence shown here is derived from an EMBL/GenBank/DDBJ whole genome shotgun (WGS) entry which is preliminary data.</text>
</comment>
<sequence>MFGVHLLRKKENPNFLLLFIPSLPDSTISCSMERNQRSISDVISNLPSNVTENILKDLPLREAVRTSVLSSKWRYKWVTLPHLVFDGEFFYLPKVLDKEKLKAVIYQVLLHHKGPLMKFTLWYPPFESCLDINNWISILLTKNVQEFSFALEISVTLVSLGTRDKELEEADSDWVKFFPSLPAIEKMNLHGAFLESFAADNIPERLPSTLNQLKVLVLSDVCYSYLDHLSWAFCLLRSSPNLHKLQSSILYINPIQDPAMEFLQAQDFSNFSLNQLREVEIRHFTGTSYEGAFGEIYLSAIYEMVYGFGVYTRSELKFLGCLVRSELPFPDSTVNQSMKGNQRSTSDIISNLPSNVTENILKDLPLREAVRTSVLSSKWRYRWVSLPHLVFNCEFFYFPKVMDKEKLKAIIYQVLLHHQGPLMKFALLYPPFESCLDINNWISILLTKNIQEFSFALGGGLYHEIPRDIYSLLQLRELKLSKCVFNPPSTFKGFSRLVNLNFFRVNISSERCALFISNCPLLRRLRLNHCSDFDSLEINAPNLNFFDFSGIFASVSLENTPLLAEISVTLLSWDTMVKGFEEADSEWVKFFPSLPAIEVMNLDSSFLESFAANNVPERLPSTLNQLKVLVLSDVCYSNLDHVSWALCLLRSSPNLRKLRSSILNLSPVQDHVTEFLQAQDFSKFSMNQLREVEIRRFSGAEPEILFVKMLLAHSKVLEKMVILHEQEISGEKGFAMSKELI</sequence>
<proteinExistence type="predicted"/>
<dbReference type="EMBL" id="CM037152">
    <property type="protein sequence ID" value="KAH7834789.1"/>
    <property type="molecule type" value="Genomic_DNA"/>
</dbReference>
<keyword evidence="2" id="KW-1185">Reference proteome</keyword>
<name>A0ACB7X229_9ERIC</name>
<evidence type="ECO:0000313" key="1">
    <source>
        <dbReference type="EMBL" id="KAH7834789.1"/>
    </source>
</evidence>
<reference evidence="1 2" key="1">
    <citation type="journal article" date="2021" name="Hortic Res">
        <title>High-quality reference genome and annotation aids understanding of berry development for evergreen blueberry (Vaccinium darrowii).</title>
        <authorList>
            <person name="Yu J."/>
            <person name="Hulse-Kemp A.M."/>
            <person name="Babiker E."/>
            <person name="Staton M."/>
        </authorList>
    </citation>
    <scope>NUCLEOTIDE SEQUENCE [LARGE SCALE GENOMIC DNA]</scope>
    <source>
        <strain evidence="2">cv. NJ 8807/NJ 8810</strain>
        <tissue evidence="1">Young leaf</tissue>
    </source>
</reference>
<protein>
    <submittedName>
        <fullName evidence="1">Uncharacterized protein</fullName>
    </submittedName>
</protein>
<organism evidence="1 2">
    <name type="scientific">Vaccinium darrowii</name>
    <dbReference type="NCBI Taxonomy" id="229202"/>
    <lineage>
        <taxon>Eukaryota</taxon>
        <taxon>Viridiplantae</taxon>
        <taxon>Streptophyta</taxon>
        <taxon>Embryophyta</taxon>
        <taxon>Tracheophyta</taxon>
        <taxon>Spermatophyta</taxon>
        <taxon>Magnoliopsida</taxon>
        <taxon>eudicotyledons</taxon>
        <taxon>Gunneridae</taxon>
        <taxon>Pentapetalae</taxon>
        <taxon>asterids</taxon>
        <taxon>Ericales</taxon>
        <taxon>Ericaceae</taxon>
        <taxon>Vaccinioideae</taxon>
        <taxon>Vaccinieae</taxon>
        <taxon>Vaccinium</taxon>
    </lineage>
</organism>
<evidence type="ECO:0000313" key="2">
    <source>
        <dbReference type="Proteomes" id="UP000828048"/>
    </source>
</evidence>
<gene>
    <name evidence="1" type="ORF">Vadar_019746</name>
</gene>
<dbReference type="Proteomes" id="UP000828048">
    <property type="component" value="Chromosome 2"/>
</dbReference>